<proteinExistence type="predicted"/>
<feature type="domain" description="Transcription factor spt8 beta-propeller" evidence="5">
    <location>
        <begin position="224"/>
        <end position="673"/>
    </location>
</feature>
<dbReference type="InParanoid" id="F4S3L2"/>
<feature type="compositionally biased region" description="Low complexity" evidence="4">
    <location>
        <begin position="160"/>
        <end position="183"/>
    </location>
</feature>
<reference evidence="7" key="1">
    <citation type="journal article" date="2011" name="Proc. Natl. Acad. Sci. U.S.A.">
        <title>Obligate biotrophy features unraveled by the genomic analysis of rust fungi.</title>
        <authorList>
            <person name="Duplessis S."/>
            <person name="Cuomo C.A."/>
            <person name="Lin Y.-C."/>
            <person name="Aerts A."/>
            <person name="Tisserant E."/>
            <person name="Veneault-Fourrey C."/>
            <person name="Joly D.L."/>
            <person name="Hacquard S."/>
            <person name="Amselem J."/>
            <person name="Cantarel B.L."/>
            <person name="Chiu R."/>
            <person name="Coutinho P.M."/>
            <person name="Feau N."/>
            <person name="Field M."/>
            <person name="Frey P."/>
            <person name="Gelhaye E."/>
            <person name="Goldberg J."/>
            <person name="Grabherr M.G."/>
            <person name="Kodira C.D."/>
            <person name="Kohler A."/>
            <person name="Kuees U."/>
            <person name="Lindquist E.A."/>
            <person name="Lucas S.M."/>
            <person name="Mago R."/>
            <person name="Mauceli E."/>
            <person name="Morin E."/>
            <person name="Murat C."/>
            <person name="Pangilinan J.L."/>
            <person name="Park R."/>
            <person name="Pearson M."/>
            <person name="Quesneville H."/>
            <person name="Rouhier N."/>
            <person name="Sakthikumar S."/>
            <person name="Salamov A.A."/>
            <person name="Schmutz J."/>
            <person name="Selles B."/>
            <person name="Shapiro H."/>
            <person name="Tanguay P."/>
            <person name="Tuskan G.A."/>
            <person name="Henrissat B."/>
            <person name="Van de Peer Y."/>
            <person name="Rouze P."/>
            <person name="Ellis J.G."/>
            <person name="Dodds P.N."/>
            <person name="Schein J.E."/>
            <person name="Zhong S."/>
            <person name="Hamelin R.C."/>
            <person name="Grigoriev I.V."/>
            <person name="Szabo L.J."/>
            <person name="Martin F."/>
        </authorList>
    </citation>
    <scope>NUCLEOTIDE SEQUENCE [LARGE SCALE GENOMIC DNA]</scope>
    <source>
        <strain evidence="7">98AG31 / pathotype 3-4-7</strain>
    </source>
</reference>
<feature type="repeat" description="WD" evidence="3">
    <location>
        <begin position="388"/>
        <end position="422"/>
    </location>
</feature>
<evidence type="ECO:0000256" key="4">
    <source>
        <dbReference type="SAM" id="MobiDB-lite"/>
    </source>
</evidence>
<feature type="compositionally biased region" description="Acidic residues" evidence="4">
    <location>
        <begin position="48"/>
        <end position="122"/>
    </location>
</feature>
<feature type="region of interest" description="Disordered" evidence="4">
    <location>
        <begin position="1"/>
        <end position="188"/>
    </location>
</feature>
<dbReference type="Gene3D" id="2.130.10.10">
    <property type="entry name" value="YVTN repeat-like/Quinoprotein amine dehydrogenase"/>
    <property type="match status" value="2"/>
</dbReference>
<dbReference type="STRING" id="747676.F4S3L2"/>
<keyword evidence="1 3" id="KW-0853">WD repeat</keyword>
<feature type="compositionally biased region" description="Pro residues" evidence="4">
    <location>
        <begin position="477"/>
        <end position="487"/>
    </location>
</feature>
<keyword evidence="7" id="KW-1185">Reference proteome</keyword>
<name>F4S3L2_MELLP</name>
<dbReference type="Proteomes" id="UP000001072">
    <property type="component" value="Unassembled WGS sequence"/>
</dbReference>
<dbReference type="PANTHER" id="PTHR19848">
    <property type="entry name" value="WD40 REPEAT PROTEIN"/>
    <property type="match status" value="1"/>
</dbReference>
<accession>F4S3L2</accession>
<dbReference type="HOGENOM" id="CLU_010934_0_0_1"/>
<feature type="compositionally biased region" description="Polar residues" evidence="4">
    <location>
        <begin position="29"/>
        <end position="43"/>
    </location>
</feature>
<feature type="region of interest" description="Disordered" evidence="4">
    <location>
        <begin position="457"/>
        <end position="498"/>
    </location>
</feature>
<dbReference type="InterPro" id="IPR057544">
    <property type="entry name" value="Beta-prop_SPT8"/>
</dbReference>
<dbReference type="SUPFAM" id="SSF50978">
    <property type="entry name" value="WD40 repeat-like"/>
    <property type="match status" value="1"/>
</dbReference>
<dbReference type="AlphaFoldDB" id="F4S3L2"/>
<feature type="compositionally biased region" description="Polar residues" evidence="4">
    <location>
        <begin position="141"/>
        <end position="159"/>
    </location>
</feature>
<dbReference type="PROSITE" id="PS50082">
    <property type="entry name" value="WD_REPEATS_2"/>
    <property type="match status" value="1"/>
</dbReference>
<feature type="compositionally biased region" description="Low complexity" evidence="4">
    <location>
        <begin position="488"/>
        <end position="497"/>
    </location>
</feature>
<dbReference type="InterPro" id="IPR001680">
    <property type="entry name" value="WD40_rpt"/>
</dbReference>
<dbReference type="eggNOG" id="ENOG502QS8F">
    <property type="taxonomic scope" value="Eukaryota"/>
</dbReference>
<dbReference type="FunCoup" id="F4S3L2">
    <property type="interactions" value="53"/>
</dbReference>
<evidence type="ECO:0000259" key="5">
    <source>
        <dbReference type="Pfam" id="PF23798"/>
    </source>
</evidence>
<keyword evidence="2" id="KW-0677">Repeat</keyword>
<dbReference type="OrthoDB" id="10260946at2759"/>
<feature type="compositionally biased region" description="Low complexity" evidence="4">
    <location>
        <begin position="466"/>
        <end position="476"/>
    </location>
</feature>
<dbReference type="InterPro" id="IPR036322">
    <property type="entry name" value="WD40_repeat_dom_sf"/>
</dbReference>
<evidence type="ECO:0000256" key="2">
    <source>
        <dbReference type="ARBA" id="ARBA00022737"/>
    </source>
</evidence>
<dbReference type="PANTHER" id="PTHR19848:SF8">
    <property type="entry name" value="F-BOX AND WD REPEAT DOMAIN CONTAINING 7"/>
    <property type="match status" value="1"/>
</dbReference>
<dbReference type="VEuPathDB" id="FungiDB:MELLADRAFT_50301"/>
<evidence type="ECO:0000313" key="7">
    <source>
        <dbReference type="Proteomes" id="UP000001072"/>
    </source>
</evidence>
<dbReference type="InterPro" id="IPR015943">
    <property type="entry name" value="WD40/YVTN_repeat-like_dom_sf"/>
</dbReference>
<dbReference type="RefSeq" id="XP_007415959.1">
    <property type="nucleotide sequence ID" value="XM_007415897.1"/>
</dbReference>
<evidence type="ECO:0000313" key="6">
    <source>
        <dbReference type="EMBL" id="EGG00688.1"/>
    </source>
</evidence>
<evidence type="ECO:0000256" key="3">
    <source>
        <dbReference type="PROSITE-ProRule" id="PRU00221"/>
    </source>
</evidence>
<dbReference type="KEGG" id="mlr:MELLADRAFT_50301"/>
<sequence>MSWGEEEDQDDFNAIQADQDGGDDDENAMSVSSATGSDNNNSSGNQNEDQDDDDQENADGDDDDDEDDDDDDDQENDGRDDDDGQENDDEDDDDDDEDDEEGGEGENDDDDDDEEDEDEQEQEENRSNSTDQDDAQHQMVIDSQSPSTQQHLQASQSFNTSGQDLSLQSSSQSHHQSSSTSLDIDPSQTFHQIQPFADSYTDRVARRRQIVTAPRKLLKPPVIDPLVFIPHGCPVHALALPPCGSHLFSGGQDGFIRRIAIYESVTGSMTENLTMRQGGHVPLIEKEGDKTTIFLTGYWENEDNERAVQSIHKVGNDNSRSANRWGPKSVGNASKVSPVYSLAVQSEELWGLSGTESGNINLFTIRHDEGQIRHVFKGISGHRLGSVVSALELNHDQNIAFSGGWDGNVLGWDLNTGQVVNRFIAHASQISTVTMRPDHSSTIYDSKNFDEALVEEDGNDDDSLFAGSGSDGLPDSSPAPVPDPVPTRPRTQVPSVTDSSLPLLNEDVLLTSGIDGQVYLWDRRIQPVNGKGLVRKLDLPKHTAPWTSSVTWSIDGRSIYVGRRHHSIDVYDLRFNKTVQRTIRLPSSSGPISCVKMWPDGNSLVCASFDNVRLWNLKSEANGAKIPFRIIPGNSSGVVSSMSITPSQRYLITASGDRGWENTSNECVVIHEVRAT</sequence>
<dbReference type="GeneID" id="18928692"/>
<protein>
    <recommendedName>
        <fullName evidence="5">Transcription factor spt8 beta-propeller domain-containing protein</fullName>
    </recommendedName>
</protein>
<feature type="compositionally biased region" description="Acidic residues" evidence="4">
    <location>
        <begin position="1"/>
        <end position="11"/>
    </location>
</feature>
<organism evidence="7">
    <name type="scientific">Melampsora larici-populina (strain 98AG31 / pathotype 3-4-7)</name>
    <name type="common">Poplar leaf rust fungus</name>
    <dbReference type="NCBI Taxonomy" id="747676"/>
    <lineage>
        <taxon>Eukaryota</taxon>
        <taxon>Fungi</taxon>
        <taxon>Dikarya</taxon>
        <taxon>Basidiomycota</taxon>
        <taxon>Pucciniomycotina</taxon>
        <taxon>Pucciniomycetes</taxon>
        <taxon>Pucciniales</taxon>
        <taxon>Melampsoraceae</taxon>
        <taxon>Melampsora</taxon>
    </lineage>
</organism>
<dbReference type="SMART" id="SM00320">
    <property type="entry name" value="WD40"/>
    <property type="match status" value="7"/>
</dbReference>
<dbReference type="EMBL" id="GL883144">
    <property type="protein sequence ID" value="EGG00688.1"/>
    <property type="molecule type" value="Genomic_DNA"/>
</dbReference>
<evidence type="ECO:0000256" key="1">
    <source>
        <dbReference type="ARBA" id="ARBA00022574"/>
    </source>
</evidence>
<dbReference type="Pfam" id="PF23798">
    <property type="entry name" value="Beta-prop_SPT8"/>
    <property type="match status" value="1"/>
</dbReference>
<gene>
    <name evidence="6" type="ORF">MELLADRAFT_50301</name>
</gene>